<name>A0AAN9G046_9CAEN</name>
<comment type="caution">
    <text evidence="3">The sequence shown here is derived from an EMBL/GenBank/DDBJ whole genome shotgun (WGS) entry which is preliminary data.</text>
</comment>
<sequence>MDSSKHHIPEEAKEKNEEKEKRPQGAGDWILELFSPTYANAAAVLDGKHEVTEEGPRIKMVSAFDPQSIKNVYERVHMMIKLEEELKKEKAQAGKEGEGSATKKRHTETTADSKRVNLQDSAIWNAEELSVLRGVFRAAKSQLSGLEVKLRQTQRHNAELEEKLASQGTLLDIKSKKLTEATKANHRLKIHCEELQLEVRSMVMKLEAVTEMWREIDQEKLRMMQENQEHRIALDKERMARQQLEIQLQEASQEIAREKMLAEENAKTRYEHHIHRLQEELVKAEYELEGERQLHSQNKRALEHLRNHFASLPLRDVLPPGVVDRDQVAFIDHVSL</sequence>
<protein>
    <submittedName>
        <fullName evidence="3">Uncharacterized protein</fullName>
    </submittedName>
</protein>
<evidence type="ECO:0000256" key="2">
    <source>
        <dbReference type="SAM" id="MobiDB-lite"/>
    </source>
</evidence>
<feature type="region of interest" description="Disordered" evidence="2">
    <location>
        <begin position="1"/>
        <end position="26"/>
    </location>
</feature>
<keyword evidence="1" id="KW-0175">Coiled coil</keyword>
<dbReference type="Proteomes" id="UP001374579">
    <property type="component" value="Unassembled WGS sequence"/>
</dbReference>
<reference evidence="3 4" key="1">
    <citation type="submission" date="2024-02" db="EMBL/GenBank/DDBJ databases">
        <title>Chromosome-scale genome assembly of the rough periwinkle Littorina saxatilis.</title>
        <authorList>
            <person name="De Jode A."/>
            <person name="Faria R."/>
            <person name="Formenti G."/>
            <person name="Sims Y."/>
            <person name="Smith T.P."/>
            <person name="Tracey A."/>
            <person name="Wood J.M.D."/>
            <person name="Zagrodzka Z.B."/>
            <person name="Johannesson K."/>
            <person name="Butlin R.K."/>
            <person name="Leder E.H."/>
        </authorList>
    </citation>
    <scope>NUCLEOTIDE SEQUENCE [LARGE SCALE GENOMIC DNA]</scope>
    <source>
        <strain evidence="3">Snail1</strain>
        <tissue evidence="3">Muscle</tissue>
    </source>
</reference>
<feature type="region of interest" description="Disordered" evidence="2">
    <location>
        <begin position="90"/>
        <end position="112"/>
    </location>
</feature>
<organism evidence="3 4">
    <name type="scientific">Littorina saxatilis</name>
    <dbReference type="NCBI Taxonomy" id="31220"/>
    <lineage>
        <taxon>Eukaryota</taxon>
        <taxon>Metazoa</taxon>
        <taxon>Spiralia</taxon>
        <taxon>Lophotrochozoa</taxon>
        <taxon>Mollusca</taxon>
        <taxon>Gastropoda</taxon>
        <taxon>Caenogastropoda</taxon>
        <taxon>Littorinimorpha</taxon>
        <taxon>Littorinoidea</taxon>
        <taxon>Littorinidae</taxon>
        <taxon>Littorina</taxon>
    </lineage>
</organism>
<feature type="coiled-coil region" evidence="1">
    <location>
        <begin position="227"/>
        <end position="294"/>
    </location>
</feature>
<gene>
    <name evidence="3" type="ORF">V1264_010144</name>
</gene>
<dbReference type="AlphaFoldDB" id="A0AAN9G046"/>
<dbReference type="EMBL" id="JBAMIC010000024">
    <property type="protein sequence ID" value="KAK7090331.1"/>
    <property type="molecule type" value="Genomic_DNA"/>
</dbReference>
<evidence type="ECO:0000313" key="3">
    <source>
        <dbReference type="EMBL" id="KAK7090331.1"/>
    </source>
</evidence>
<evidence type="ECO:0000256" key="1">
    <source>
        <dbReference type="SAM" id="Coils"/>
    </source>
</evidence>
<accession>A0AAN9G046</accession>
<keyword evidence="4" id="KW-1185">Reference proteome</keyword>
<feature type="coiled-coil region" evidence="1">
    <location>
        <begin position="143"/>
        <end position="198"/>
    </location>
</feature>
<feature type="compositionally biased region" description="Basic and acidic residues" evidence="2">
    <location>
        <begin position="1"/>
        <end position="23"/>
    </location>
</feature>
<evidence type="ECO:0000313" key="4">
    <source>
        <dbReference type="Proteomes" id="UP001374579"/>
    </source>
</evidence>
<proteinExistence type="predicted"/>